<dbReference type="SUPFAM" id="SSF52540">
    <property type="entry name" value="P-loop containing nucleoside triphosphate hydrolases"/>
    <property type="match status" value="1"/>
</dbReference>
<name>A0A7Y2JZC1_9BURK</name>
<proteinExistence type="predicted"/>
<dbReference type="Proteomes" id="UP000533905">
    <property type="component" value="Unassembled WGS sequence"/>
</dbReference>
<comment type="caution">
    <text evidence="1">The sequence shown here is derived from an EMBL/GenBank/DDBJ whole genome shotgun (WGS) entry which is preliminary data.</text>
</comment>
<dbReference type="InterPro" id="IPR027417">
    <property type="entry name" value="P-loop_NTPase"/>
</dbReference>
<protein>
    <submittedName>
        <fullName evidence="1">Translesion DNA synthesis-associated protein ImuA</fullName>
    </submittedName>
</protein>
<accession>A0A7Y2JZC1</accession>
<evidence type="ECO:0000313" key="1">
    <source>
        <dbReference type="EMBL" id="NNG22534.1"/>
    </source>
</evidence>
<organism evidence="1 2">
    <name type="scientific">Telluria aromaticivorans</name>
    <dbReference type="NCBI Taxonomy" id="2725995"/>
    <lineage>
        <taxon>Bacteria</taxon>
        <taxon>Pseudomonadati</taxon>
        <taxon>Pseudomonadota</taxon>
        <taxon>Betaproteobacteria</taxon>
        <taxon>Burkholderiales</taxon>
        <taxon>Oxalobacteraceae</taxon>
        <taxon>Telluria group</taxon>
        <taxon>Telluria</taxon>
    </lineage>
</organism>
<dbReference type="NCBIfam" id="NF033429">
    <property type="entry name" value="ImuA_translesion"/>
    <property type="match status" value="1"/>
</dbReference>
<dbReference type="InterPro" id="IPR017166">
    <property type="entry name" value="UCP037290"/>
</dbReference>
<dbReference type="PIRSF" id="PIRSF037290">
    <property type="entry name" value="UCP037290"/>
    <property type="match status" value="1"/>
</dbReference>
<keyword evidence="2" id="KW-1185">Reference proteome</keyword>
<dbReference type="Gene3D" id="3.40.50.300">
    <property type="entry name" value="P-loop containing nucleotide triphosphate hydrolases"/>
    <property type="match status" value="1"/>
</dbReference>
<evidence type="ECO:0000313" key="2">
    <source>
        <dbReference type="Proteomes" id="UP000533905"/>
    </source>
</evidence>
<dbReference type="InterPro" id="IPR047610">
    <property type="entry name" value="ImuA_translesion"/>
</dbReference>
<dbReference type="AlphaFoldDB" id="A0A7Y2JZC1"/>
<gene>
    <name evidence="1" type="primary">imuA</name>
    <name evidence="1" type="ORF">HGB41_05900</name>
</gene>
<sequence length="234" mass="25454">MLPKIHSAPELIHPSLWRASQLGRSGTRCVDTGYPVLSAQLPGGGWPASSMVELHLRQPGTGELRLLQPALAAAGKRRVMLIQPPHVPNSIALAAMGLNPSQVTWVQPDRTADALWAAEQVLRSGGCHALLFWPGHIRNESLRRLSLAAADGESLFFLFRPFAASQDASPALLRLGIRPAFGGIEIDFLKRRGPQRETALFLPLSPSFVHRHAPVDRTISTPTSARGLRTELVE</sequence>
<dbReference type="RefSeq" id="WP_171082202.1">
    <property type="nucleotide sequence ID" value="NZ_JABAIV010000002.1"/>
</dbReference>
<reference evidence="1 2" key="1">
    <citation type="submission" date="2020-04" db="EMBL/GenBank/DDBJ databases">
        <title>Massilia sp. nov., a cold adapted bacteria isolated from Arctic soil.</title>
        <authorList>
            <person name="Son J."/>
            <person name="Ka J.-O."/>
        </authorList>
    </citation>
    <scope>NUCLEOTIDE SEQUENCE [LARGE SCALE GENOMIC DNA]</scope>
    <source>
        <strain evidence="1 2">ML15P13</strain>
    </source>
</reference>
<dbReference type="EMBL" id="JABAIV010000002">
    <property type="protein sequence ID" value="NNG22534.1"/>
    <property type="molecule type" value="Genomic_DNA"/>
</dbReference>